<feature type="active site" description="Nucleophile" evidence="2 3">
    <location>
        <position position="58"/>
    </location>
</feature>
<comment type="similarity">
    <text evidence="2 5">Belongs to the tRNA pseudouridine synthase TruA family.</text>
</comment>
<keyword evidence="2 5" id="KW-0819">tRNA processing</keyword>
<dbReference type="PIRSF" id="PIRSF001430">
    <property type="entry name" value="tRNA_psdUrid_synth"/>
    <property type="match status" value="1"/>
</dbReference>
<accession>A0ABD6DLW0</accession>
<evidence type="ECO:0000256" key="3">
    <source>
        <dbReference type="PIRSR" id="PIRSR001430-1"/>
    </source>
</evidence>
<dbReference type="InterPro" id="IPR020103">
    <property type="entry name" value="PsdUridine_synth_cat_dom_sf"/>
</dbReference>
<keyword evidence="1 2" id="KW-0413">Isomerase</keyword>
<gene>
    <name evidence="2 7" type="primary">truA</name>
    <name evidence="7" type="ORF">ACFSBL_16470</name>
</gene>
<evidence type="ECO:0000313" key="8">
    <source>
        <dbReference type="Proteomes" id="UP001597034"/>
    </source>
</evidence>
<dbReference type="Pfam" id="PF01416">
    <property type="entry name" value="PseudoU_synth_1"/>
    <property type="match status" value="1"/>
</dbReference>
<comment type="caution">
    <text evidence="2">Lacks conserved residue(s) required for the propagation of feature annotation.</text>
</comment>
<dbReference type="Proteomes" id="UP001597034">
    <property type="component" value="Unassembled WGS sequence"/>
</dbReference>
<dbReference type="HAMAP" id="MF_00171">
    <property type="entry name" value="TruA"/>
    <property type="match status" value="1"/>
</dbReference>
<organism evidence="7 8">
    <name type="scientific">Haloarchaeobius litoreus</name>
    <dbReference type="NCBI Taxonomy" id="755306"/>
    <lineage>
        <taxon>Archaea</taxon>
        <taxon>Methanobacteriati</taxon>
        <taxon>Methanobacteriota</taxon>
        <taxon>Stenosarchaea group</taxon>
        <taxon>Halobacteria</taxon>
        <taxon>Halobacteriales</taxon>
        <taxon>Halorubellaceae</taxon>
        <taxon>Haloarchaeobius</taxon>
    </lineage>
</organism>
<evidence type="ECO:0000256" key="2">
    <source>
        <dbReference type="HAMAP-Rule" id="MF_00171"/>
    </source>
</evidence>
<dbReference type="Gene3D" id="3.30.70.580">
    <property type="entry name" value="Pseudouridine synthase I, catalytic domain, N-terminal subdomain"/>
    <property type="match status" value="1"/>
</dbReference>
<comment type="caution">
    <text evidence="7">The sequence shown here is derived from an EMBL/GenBank/DDBJ whole genome shotgun (WGS) entry which is preliminary data.</text>
</comment>
<dbReference type="EC" id="5.4.99.12" evidence="2"/>
<keyword evidence="8" id="KW-1185">Reference proteome</keyword>
<dbReference type="EMBL" id="JBHUDO010000003">
    <property type="protein sequence ID" value="MFD1647284.1"/>
    <property type="molecule type" value="Genomic_DNA"/>
</dbReference>
<dbReference type="NCBIfam" id="NF000622">
    <property type="entry name" value="PRK00021.3-3"/>
    <property type="match status" value="1"/>
</dbReference>
<comment type="catalytic activity">
    <reaction evidence="2 5">
        <text>uridine(38/39/40) in tRNA = pseudouridine(38/39/40) in tRNA</text>
        <dbReference type="Rhea" id="RHEA:22376"/>
        <dbReference type="Rhea" id="RHEA-COMP:10085"/>
        <dbReference type="Rhea" id="RHEA-COMP:10087"/>
        <dbReference type="ChEBI" id="CHEBI:65314"/>
        <dbReference type="ChEBI" id="CHEBI:65315"/>
        <dbReference type="EC" id="5.4.99.12"/>
    </reaction>
</comment>
<reference evidence="7 8" key="1">
    <citation type="journal article" date="2019" name="Int. J. Syst. Evol. Microbiol.">
        <title>The Global Catalogue of Microorganisms (GCM) 10K type strain sequencing project: providing services to taxonomists for standard genome sequencing and annotation.</title>
        <authorList>
            <consortium name="The Broad Institute Genomics Platform"/>
            <consortium name="The Broad Institute Genome Sequencing Center for Infectious Disease"/>
            <person name="Wu L."/>
            <person name="Ma J."/>
        </authorList>
    </citation>
    <scope>NUCLEOTIDE SEQUENCE [LARGE SCALE GENOMIC DNA]</scope>
    <source>
        <strain evidence="7 8">CGMCC 1.10390</strain>
    </source>
</reference>
<protein>
    <recommendedName>
        <fullName evidence="2">tRNA pseudouridine synthase A</fullName>
        <ecNumber evidence="2">5.4.99.12</ecNumber>
    </recommendedName>
    <alternativeName>
        <fullName evidence="2">tRNA pseudouridine(38-40) synthase</fullName>
    </alternativeName>
    <alternativeName>
        <fullName evidence="2">tRNA pseudouridylate synthase I</fullName>
    </alternativeName>
    <alternativeName>
        <fullName evidence="2">tRNA-uridine isomerase I</fullName>
    </alternativeName>
</protein>
<dbReference type="AlphaFoldDB" id="A0ABD6DLW0"/>
<dbReference type="InterPro" id="IPR001406">
    <property type="entry name" value="PsdUridine_synth_TruA"/>
</dbReference>
<dbReference type="RefSeq" id="WP_256400656.1">
    <property type="nucleotide sequence ID" value="NZ_JANHJR010000003.1"/>
</dbReference>
<name>A0ABD6DLW0_9EURY</name>
<dbReference type="InterPro" id="IPR020097">
    <property type="entry name" value="PsdUridine_synth_TruA_a/b_dom"/>
</dbReference>
<dbReference type="SUPFAM" id="SSF55120">
    <property type="entry name" value="Pseudouridine synthase"/>
    <property type="match status" value="1"/>
</dbReference>
<feature type="binding site" evidence="2 4">
    <location>
        <position position="112"/>
    </location>
    <ligand>
        <name>substrate</name>
    </ligand>
</feature>
<evidence type="ECO:0000256" key="5">
    <source>
        <dbReference type="RuleBase" id="RU003792"/>
    </source>
</evidence>
<comment type="function">
    <text evidence="2">Formation of pseudouridine at positions 38, 39 and 40 in the anticodon stem and loop of transfer RNAs.</text>
</comment>
<dbReference type="GO" id="GO:0160147">
    <property type="term" value="F:tRNA pseudouridine(38-40) synthase activity"/>
    <property type="evidence" value="ECO:0007669"/>
    <property type="project" value="UniProtKB-EC"/>
</dbReference>
<evidence type="ECO:0000256" key="1">
    <source>
        <dbReference type="ARBA" id="ARBA00023235"/>
    </source>
</evidence>
<dbReference type="PANTHER" id="PTHR11142">
    <property type="entry name" value="PSEUDOURIDYLATE SYNTHASE"/>
    <property type="match status" value="1"/>
</dbReference>
<evidence type="ECO:0000256" key="4">
    <source>
        <dbReference type="PIRSR" id="PIRSR001430-2"/>
    </source>
</evidence>
<evidence type="ECO:0000313" key="7">
    <source>
        <dbReference type="EMBL" id="MFD1647284.1"/>
    </source>
</evidence>
<dbReference type="InterPro" id="IPR020094">
    <property type="entry name" value="TruA/RsuA/RluB/E/F_N"/>
</dbReference>
<proteinExistence type="inferred from homology"/>
<evidence type="ECO:0000259" key="6">
    <source>
        <dbReference type="Pfam" id="PF01416"/>
    </source>
</evidence>
<sequence length="273" mass="29549">MPRRAFRVAYDGRPFHGFQRQPSVPTVEDTLFDALRDLGVLADDADKPSGYAAAGRTDAGVFGLGQTVAFDAPDWLTPRAYNGELPASVRAWAYADAPDGFHATHDAASRAYEYHLYAPDADLELAGEAVDRLRGTHDFRDLSAVSAGNTTRTLTTATVERDDDFLVLGVRGDGFLHELVRRLVSLVRAVATREVPVGRVDSVLTPGTLPDHEIPPPAPPGGLVFVDAEYLGLDFEPDSRGTESVREVFGDRAARATTRSRLCRRVADGVDGD</sequence>
<feature type="domain" description="Pseudouridine synthase I TruA alpha/beta" evidence="6">
    <location>
        <begin position="129"/>
        <end position="230"/>
    </location>
</feature>
<dbReference type="GO" id="GO:0031119">
    <property type="term" value="P:tRNA pseudouridine synthesis"/>
    <property type="evidence" value="ECO:0007669"/>
    <property type="project" value="UniProtKB-UniRule"/>
</dbReference>
<dbReference type="PANTHER" id="PTHR11142:SF0">
    <property type="entry name" value="TRNA PSEUDOURIDINE SYNTHASE-LIKE 1"/>
    <property type="match status" value="1"/>
</dbReference>